<dbReference type="GO" id="GO:0003964">
    <property type="term" value="F:RNA-directed DNA polymerase activity"/>
    <property type="evidence" value="ECO:0007669"/>
    <property type="project" value="UniProtKB-KW"/>
</dbReference>
<reference evidence="2" key="1">
    <citation type="submission" date="2020-04" db="EMBL/GenBank/DDBJ databases">
        <title>Hybrid Assembly of Korean Phytophthora infestans isolates.</title>
        <authorList>
            <person name="Prokchorchik M."/>
            <person name="Lee Y."/>
            <person name="Seo J."/>
            <person name="Cho J.-H."/>
            <person name="Park Y.-E."/>
            <person name="Jang D.-C."/>
            <person name="Im J.-S."/>
            <person name="Choi J.-G."/>
            <person name="Park H.-J."/>
            <person name="Lee G.-B."/>
            <person name="Lee Y.-G."/>
            <person name="Hong S.-Y."/>
            <person name="Cho K."/>
            <person name="Sohn K.H."/>
        </authorList>
    </citation>
    <scope>NUCLEOTIDE SEQUENCE</scope>
    <source>
        <strain evidence="2">KR_1_A1</strain>
    </source>
</reference>
<proteinExistence type="predicted"/>
<keyword evidence="2" id="KW-0695">RNA-directed DNA polymerase</keyword>
<evidence type="ECO:0000313" key="2">
    <source>
        <dbReference type="EMBL" id="KAF4034658.1"/>
    </source>
</evidence>
<dbReference type="SUPFAM" id="SSF56672">
    <property type="entry name" value="DNA/RNA polymerases"/>
    <property type="match status" value="1"/>
</dbReference>
<comment type="caution">
    <text evidence="2">The sequence shown here is derived from an EMBL/GenBank/DDBJ whole genome shotgun (WGS) entry which is preliminary data.</text>
</comment>
<name>A0A833SJR9_PHYIN</name>
<protein>
    <submittedName>
        <fullName evidence="2">RNase H-like domain found in reverse transcriptase</fullName>
    </submittedName>
</protein>
<organism evidence="2 3">
    <name type="scientific">Phytophthora infestans</name>
    <name type="common">Potato late blight agent</name>
    <name type="synonym">Botrytis infestans</name>
    <dbReference type="NCBI Taxonomy" id="4787"/>
    <lineage>
        <taxon>Eukaryota</taxon>
        <taxon>Sar</taxon>
        <taxon>Stramenopiles</taxon>
        <taxon>Oomycota</taxon>
        <taxon>Peronosporomycetes</taxon>
        <taxon>Peronosporales</taxon>
        <taxon>Peronosporaceae</taxon>
        <taxon>Phytophthora</taxon>
    </lineage>
</organism>
<dbReference type="InterPro" id="IPR041577">
    <property type="entry name" value="RT_RNaseH_2"/>
</dbReference>
<feature type="domain" description="Reverse transcriptase/retrotransposon-derived protein RNase H-like" evidence="1">
    <location>
        <begin position="2"/>
        <end position="38"/>
    </location>
</feature>
<dbReference type="InterPro" id="IPR043502">
    <property type="entry name" value="DNA/RNA_pol_sf"/>
</dbReference>
<keyword evidence="2" id="KW-0548">Nucleotidyltransferase</keyword>
<evidence type="ECO:0000313" key="3">
    <source>
        <dbReference type="Proteomes" id="UP000602510"/>
    </source>
</evidence>
<evidence type="ECO:0000259" key="1">
    <source>
        <dbReference type="Pfam" id="PF17919"/>
    </source>
</evidence>
<dbReference type="EMBL" id="WSZM01000356">
    <property type="protein sequence ID" value="KAF4034658.1"/>
    <property type="molecule type" value="Genomic_DNA"/>
</dbReference>
<keyword evidence="3" id="KW-1185">Reference proteome</keyword>
<dbReference type="Proteomes" id="UP000602510">
    <property type="component" value="Unassembled WGS sequence"/>
</dbReference>
<keyword evidence="2" id="KW-0808">Transferase</keyword>
<gene>
    <name evidence="2" type="ORF">GN244_ATG13402</name>
</gene>
<accession>A0A833SJR9</accession>
<dbReference type="AlphaFoldDB" id="A0A833SJR9"/>
<sequence length="67" mass="7729">MSPPLLAHPDSSRPFYVLMDASDYAVEGYLYQHGYHDRKLHIEDQPTRSTLISNFPAATLLNSYFRI</sequence>
<dbReference type="Pfam" id="PF17919">
    <property type="entry name" value="RT_RNaseH_2"/>
    <property type="match status" value="1"/>
</dbReference>